<reference evidence="1 2" key="1">
    <citation type="submission" date="2016-03" db="EMBL/GenBank/DDBJ databases">
        <title>Genome sequence of Rhodococcus kyotonensis KB10.</title>
        <authorList>
            <person name="Jeong H."/>
            <person name="Hong C.E."/>
            <person name="Jo S.H."/>
            <person name="Park J.M."/>
        </authorList>
    </citation>
    <scope>NUCLEOTIDE SEQUENCE [LARGE SCALE GENOMIC DNA]</scope>
    <source>
        <strain evidence="1 2">KB10</strain>
    </source>
</reference>
<evidence type="ECO:0000313" key="2">
    <source>
        <dbReference type="Proteomes" id="UP000077519"/>
    </source>
</evidence>
<comment type="caution">
    <text evidence="1">The sequence shown here is derived from an EMBL/GenBank/DDBJ whole genome shotgun (WGS) entry which is preliminary data.</text>
</comment>
<organism evidence="1 2">
    <name type="scientific">Rhodococcoides kyotonense</name>
    <dbReference type="NCBI Taxonomy" id="398843"/>
    <lineage>
        <taxon>Bacteria</taxon>
        <taxon>Bacillati</taxon>
        <taxon>Actinomycetota</taxon>
        <taxon>Actinomycetes</taxon>
        <taxon>Mycobacteriales</taxon>
        <taxon>Nocardiaceae</taxon>
        <taxon>Rhodococcoides</taxon>
    </lineage>
</organism>
<protein>
    <submittedName>
        <fullName evidence="1">Uncharacterized protein</fullName>
    </submittedName>
</protein>
<sequence length="94" mass="10577">MTETAQNLTAITSEYADERPEHGLGVSIRRGGIEVEYLDATDIEEHAPMDWTPDMAEVLLGEHGYEITGRWIDISDTCDDDPIWEIPVAKTTDR</sequence>
<name>A0A177YET4_9NOCA</name>
<accession>A0A177YET4</accession>
<dbReference type="Proteomes" id="UP000077519">
    <property type="component" value="Unassembled WGS sequence"/>
</dbReference>
<evidence type="ECO:0000313" key="1">
    <source>
        <dbReference type="EMBL" id="OAK53830.1"/>
    </source>
</evidence>
<proteinExistence type="predicted"/>
<keyword evidence="2" id="KW-1185">Reference proteome</keyword>
<dbReference type="AlphaFoldDB" id="A0A177YET4"/>
<dbReference type="RefSeq" id="WP_068426867.1">
    <property type="nucleotide sequence ID" value="NZ_LVHI01000015.1"/>
</dbReference>
<gene>
    <name evidence="1" type="ORF">A3K89_22190</name>
</gene>
<dbReference type="EMBL" id="LVHI01000015">
    <property type="protein sequence ID" value="OAK53830.1"/>
    <property type="molecule type" value="Genomic_DNA"/>
</dbReference>